<dbReference type="SUPFAM" id="SSF46785">
    <property type="entry name" value="Winged helix' DNA-binding domain"/>
    <property type="match status" value="1"/>
</dbReference>
<dbReference type="PANTHER" id="PTHR33169:SF27">
    <property type="entry name" value="TRANSCRIPTIONAL REGULATOR PADR FAMILY PROTEIN"/>
    <property type="match status" value="1"/>
</dbReference>
<accession>A0A1Y0HZF8</accession>
<dbReference type="Proteomes" id="UP000196228">
    <property type="component" value="Chromosome"/>
</dbReference>
<dbReference type="InterPro" id="IPR005149">
    <property type="entry name" value="Tscrpt_reg_PadR_N"/>
</dbReference>
<dbReference type="Gene3D" id="1.10.10.10">
    <property type="entry name" value="Winged helix-like DNA-binding domain superfamily/Winged helix DNA-binding domain"/>
    <property type="match status" value="1"/>
</dbReference>
<dbReference type="KEGG" id="cceu:CBR64_14845"/>
<feature type="domain" description="Transcription regulator PadR N-terminal" evidence="2">
    <location>
        <begin position="70"/>
        <end position="142"/>
    </location>
</feature>
<sequence length="263" mass="28813">MGREPTRRATTARTARGRHAARPSVYSKRNIPRGPPRPGLPPAPSAPPARETVPETTVPAPRLSPTATLVLAVLLDQPMHPYEMLVRLRRRRDDRLVRLNPGAVYHAVDRLERDGLVERAGVDRDGNRPERTVYAITAAGVAAHDARTRDLVRETPDEYPAFPVGLALVHDLPLDDALTLLRGRRAALAAATDGVREHLDGVVARGLPRRYLLDASFQLHQTAAEIAWLDATIADLASGALSWTEEPAAAFRFPRTDSPQETS</sequence>
<evidence type="ECO:0000313" key="4">
    <source>
        <dbReference type="Proteomes" id="UP000196228"/>
    </source>
</evidence>
<feature type="region of interest" description="Disordered" evidence="1">
    <location>
        <begin position="1"/>
        <end position="61"/>
    </location>
</feature>
<dbReference type="InterPro" id="IPR052509">
    <property type="entry name" value="Metal_resp_DNA-bind_regulator"/>
</dbReference>
<dbReference type="EMBL" id="CP021383">
    <property type="protein sequence ID" value="ARU52543.1"/>
    <property type="molecule type" value="Genomic_DNA"/>
</dbReference>
<gene>
    <name evidence="3" type="ORF">CBR64_14845</name>
</gene>
<dbReference type="InterPro" id="IPR036390">
    <property type="entry name" value="WH_DNA-bd_sf"/>
</dbReference>
<proteinExistence type="predicted"/>
<evidence type="ECO:0000313" key="3">
    <source>
        <dbReference type="EMBL" id="ARU52543.1"/>
    </source>
</evidence>
<dbReference type="Pfam" id="PF03551">
    <property type="entry name" value="PadR"/>
    <property type="match status" value="1"/>
</dbReference>
<name>A0A1Y0HZF8_CELCE</name>
<organism evidence="3 4">
    <name type="scientific">Cellulosimicrobium cellulans</name>
    <name type="common">Arthrobacter luteus</name>
    <dbReference type="NCBI Taxonomy" id="1710"/>
    <lineage>
        <taxon>Bacteria</taxon>
        <taxon>Bacillati</taxon>
        <taxon>Actinomycetota</taxon>
        <taxon>Actinomycetes</taxon>
        <taxon>Micrococcales</taxon>
        <taxon>Promicromonosporaceae</taxon>
        <taxon>Cellulosimicrobium</taxon>
    </lineage>
</organism>
<reference evidence="3 4" key="1">
    <citation type="submission" date="2017-05" db="EMBL/GenBank/DDBJ databases">
        <authorList>
            <person name="Song R."/>
            <person name="Chenine A.L."/>
            <person name="Ruprecht R.M."/>
        </authorList>
    </citation>
    <scope>NUCLEOTIDE SEQUENCE [LARGE SCALE GENOMIC DNA]</scope>
    <source>
        <strain evidence="3 4">PSBB019</strain>
    </source>
</reference>
<dbReference type="PANTHER" id="PTHR33169">
    <property type="entry name" value="PADR-FAMILY TRANSCRIPTIONAL REGULATOR"/>
    <property type="match status" value="1"/>
</dbReference>
<dbReference type="AlphaFoldDB" id="A0A1Y0HZF8"/>
<feature type="compositionally biased region" description="Pro residues" evidence="1">
    <location>
        <begin position="33"/>
        <end position="47"/>
    </location>
</feature>
<protein>
    <recommendedName>
        <fullName evidence="2">Transcription regulator PadR N-terminal domain-containing protein</fullName>
    </recommendedName>
</protein>
<evidence type="ECO:0000259" key="2">
    <source>
        <dbReference type="Pfam" id="PF03551"/>
    </source>
</evidence>
<dbReference type="InterPro" id="IPR036388">
    <property type="entry name" value="WH-like_DNA-bd_sf"/>
</dbReference>
<evidence type="ECO:0000256" key="1">
    <source>
        <dbReference type="SAM" id="MobiDB-lite"/>
    </source>
</evidence>